<keyword evidence="5 7" id="KW-0443">Lipid metabolism</keyword>
<dbReference type="EMBL" id="HBNR01070416">
    <property type="protein sequence ID" value="CAE4644915.1"/>
    <property type="molecule type" value="Transcribed_RNA"/>
</dbReference>
<keyword evidence="8" id="KW-0472">Membrane</keyword>
<protein>
    <recommendedName>
        <fullName evidence="7">Phospholipase B-like</fullName>
        <ecNumber evidence="7">3.1.1.-</ecNumber>
    </recommendedName>
</protein>
<dbReference type="Gene3D" id="3.60.60.30">
    <property type="match status" value="1"/>
</dbReference>
<keyword evidence="4 7" id="KW-0442">Lipid degradation</keyword>
<comment type="similarity">
    <text evidence="1 7">Belongs to the phospholipase B-like family.</text>
</comment>
<dbReference type="PANTHER" id="PTHR12370">
    <property type="entry name" value="PHOSPHOLIPASE B-RELATED"/>
    <property type="match status" value="1"/>
</dbReference>
<dbReference type="InterPro" id="IPR007000">
    <property type="entry name" value="PLipase_B-like"/>
</dbReference>
<evidence type="ECO:0000256" key="1">
    <source>
        <dbReference type="ARBA" id="ARBA00007835"/>
    </source>
</evidence>
<reference evidence="9" key="1">
    <citation type="submission" date="2021-01" db="EMBL/GenBank/DDBJ databases">
        <authorList>
            <person name="Corre E."/>
            <person name="Pelletier E."/>
            <person name="Niang G."/>
            <person name="Scheremetjew M."/>
            <person name="Finn R."/>
            <person name="Kale V."/>
            <person name="Holt S."/>
            <person name="Cochrane G."/>
            <person name="Meng A."/>
            <person name="Brown T."/>
            <person name="Cohen L."/>
        </authorList>
    </citation>
    <scope>NUCLEOTIDE SEQUENCE</scope>
    <source>
        <strain evidence="9">CCMP3105</strain>
    </source>
</reference>
<evidence type="ECO:0000313" key="9">
    <source>
        <dbReference type="EMBL" id="CAE4644915.1"/>
    </source>
</evidence>
<accession>A0A7S4SGE4</accession>
<dbReference type="GO" id="GO:0009395">
    <property type="term" value="P:phospholipid catabolic process"/>
    <property type="evidence" value="ECO:0007669"/>
    <property type="project" value="TreeGrafter"/>
</dbReference>
<evidence type="ECO:0000256" key="8">
    <source>
        <dbReference type="SAM" id="Phobius"/>
    </source>
</evidence>
<dbReference type="EC" id="3.1.1.-" evidence="7"/>
<evidence type="ECO:0000256" key="2">
    <source>
        <dbReference type="ARBA" id="ARBA00022729"/>
    </source>
</evidence>
<evidence type="ECO:0000256" key="5">
    <source>
        <dbReference type="ARBA" id="ARBA00023098"/>
    </source>
</evidence>
<gene>
    <name evidence="9" type="ORF">AMON00008_LOCUS49873</name>
</gene>
<dbReference type="GO" id="GO:0005576">
    <property type="term" value="C:extracellular region"/>
    <property type="evidence" value="ECO:0007669"/>
    <property type="project" value="TreeGrafter"/>
</dbReference>
<dbReference type="PANTHER" id="PTHR12370:SF3">
    <property type="entry name" value="PHOSPHOLIPASE B-LIKE 2-RELATED"/>
    <property type="match status" value="1"/>
</dbReference>
<proteinExistence type="inferred from homology"/>
<evidence type="ECO:0000256" key="3">
    <source>
        <dbReference type="ARBA" id="ARBA00022801"/>
    </source>
</evidence>
<name>A0A7S4SGE4_9DINO</name>
<comment type="function">
    <text evidence="7">Putative phospholipase.</text>
</comment>
<keyword evidence="8" id="KW-0812">Transmembrane</keyword>
<evidence type="ECO:0000256" key="7">
    <source>
        <dbReference type="RuleBase" id="RU364138"/>
    </source>
</evidence>
<keyword evidence="8" id="KW-1133">Transmembrane helix</keyword>
<sequence length="626" mass="67462">MALARRAYGPGFLALCCFSPASSWEQGAQVLSARCAAGAGGAPACVVAAGEDPTAQATGSFQDDVATTGWGRLLVKTPAEGDLSAFAAGYLEGLLTAERVVQHLTNALAGAHLDPPPAGVRDFLERADAWAREAADRAPGDDSYWAAVRAVRSQLDGLVAGVNSGLAARRGPGRRSVSRWDMLLLNNLFDVDDIKQAVNVSERARFESMDEEAVFLWTRFRGHCSSIVKLLPNASEIFAGHNTWFGYHMMLRIFKRYEFGSATPIAMSSFPGVVASMDDFYQVGSLVIMETTLPNYNNELLARVRPESLPFWVRAMVANRLAKSGAAWMEVFKRFNSGTYNNMWMVVDYGRFTPGKPLPSGVLTVGEQLPGYFHYEDQTRVLSYGYWPSYNAAVYPETARLIKQDVMAATRGTKFSYELVERAQIFRRDQARIESDEDMQRVMRYNRFETDPVAHGDPCSQLACRSDLSPSPRARRAFGAIDAKYTSLAHVRAGRTVVVSGPTHDDQPAFDWRAVPELAAATPHVGQPPRYDFGWLSVGGADLEAAPWRPPPPGARPWSPAEALGPAALGLAVLAAVPLAVLLAAMAATAGRRRGGGGPAAGGVGYKRLAGGSGWASPVGTPAVGA</sequence>
<keyword evidence="2" id="KW-0732">Signal</keyword>
<dbReference type="GO" id="GO:0004620">
    <property type="term" value="F:phospholipase activity"/>
    <property type="evidence" value="ECO:0007669"/>
    <property type="project" value="InterPro"/>
</dbReference>
<dbReference type="AlphaFoldDB" id="A0A7S4SGE4"/>
<dbReference type="Pfam" id="PF04916">
    <property type="entry name" value="Phospholip_B"/>
    <property type="match status" value="1"/>
</dbReference>
<evidence type="ECO:0000256" key="4">
    <source>
        <dbReference type="ARBA" id="ARBA00022963"/>
    </source>
</evidence>
<evidence type="ECO:0000256" key="6">
    <source>
        <dbReference type="ARBA" id="ARBA00023180"/>
    </source>
</evidence>
<keyword evidence="3 7" id="KW-0378">Hydrolase</keyword>
<organism evidence="9">
    <name type="scientific">Alexandrium monilatum</name>
    <dbReference type="NCBI Taxonomy" id="311494"/>
    <lineage>
        <taxon>Eukaryota</taxon>
        <taxon>Sar</taxon>
        <taxon>Alveolata</taxon>
        <taxon>Dinophyceae</taxon>
        <taxon>Gonyaulacales</taxon>
        <taxon>Pyrocystaceae</taxon>
        <taxon>Alexandrium</taxon>
    </lineage>
</organism>
<keyword evidence="6" id="KW-0325">Glycoprotein</keyword>
<feature type="transmembrane region" description="Helical" evidence="8">
    <location>
        <begin position="563"/>
        <end position="585"/>
    </location>
</feature>